<feature type="region of interest" description="Disordered" evidence="1">
    <location>
        <begin position="1"/>
        <end position="23"/>
    </location>
</feature>
<organism evidence="2 3">
    <name type="scientific">Nocardia amikacinitolerans</name>
    <dbReference type="NCBI Taxonomy" id="756689"/>
    <lineage>
        <taxon>Bacteria</taxon>
        <taxon>Bacillati</taxon>
        <taxon>Actinomycetota</taxon>
        <taxon>Actinomycetes</taxon>
        <taxon>Mycobacteriales</taxon>
        <taxon>Nocardiaceae</taxon>
        <taxon>Nocardia</taxon>
    </lineage>
</organism>
<reference evidence="2 3" key="1">
    <citation type="submission" date="2017-09" db="EMBL/GenBank/DDBJ databases">
        <authorList>
            <person name="Ehlers B."/>
            <person name="Leendertz F.H."/>
        </authorList>
    </citation>
    <scope>NUCLEOTIDE SEQUENCE [LARGE SCALE GENOMIC DNA]</scope>
    <source>
        <strain evidence="2 3">DSM 45537</strain>
    </source>
</reference>
<accession>A0A285LSM6</accession>
<dbReference type="AlphaFoldDB" id="A0A285LSM6"/>
<dbReference type="EMBL" id="OBEG01000004">
    <property type="protein sequence ID" value="SNY87117.1"/>
    <property type="molecule type" value="Genomic_DNA"/>
</dbReference>
<proteinExistence type="predicted"/>
<evidence type="ECO:0000313" key="2">
    <source>
        <dbReference type="EMBL" id="SNY87117.1"/>
    </source>
</evidence>
<dbReference type="STRING" id="1379680.GCA_001612615_05714"/>
<sequence length="195" mass="20983">MPAHRKGVAMGSDGMGLDDPQPLRRTETEATMNTPSPSAVRTVAADTPRSRVEYYRTVCHLPAVVQPDTGRIGFTAGMVWAVSMPADVGQMVKVELDAKQQGGGPIITTPRTATWTYLVRSDIPATMIAAEAALYRHRRITVLGNGDFVALPSPADQGSEYRGWITTAHSVFRPSGRAVLYAVHACLAPTRQPAL</sequence>
<dbReference type="Proteomes" id="UP000219565">
    <property type="component" value="Unassembled WGS sequence"/>
</dbReference>
<protein>
    <submittedName>
        <fullName evidence="2">Uncharacterized protein</fullName>
    </submittedName>
</protein>
<name>A0A285LSM6_9NOCA</name>
<keyword evidence="3" id="KW-1185">Reference proteome</keyword>
<evidence type="ECO:0000313" key="3">
    <source>
        <dbReference type="Proteomes" id="UP000219565"/>
    </source>
</evidence>
<evidence type="ECO:0000256" key="1">
    <source>
        <dbReference type="SAM" id="MobiDB-lite"/>
    </source>
</evidence>
<gene>
    <name evidence="2" type="ORF">SAMN04244553_4053</name>
</gene>